<gene>
    <name evidence="3" type="ORF">HUJ06_022515</name>
</gene>
<proteinExistence type="predicted"/>
<reference evidence="3 4" key="1">
    <citation type="journal article" date="2020" name="Mol. Biol. Evol.">
        <title>Distinct Expression and Methylation Patterns for Genes with Different Fates following a Single Whole-Genome Duplication in Flowering Plants.</title>
        <authorList>
            <person name="Shi T."/>
            <person name="Rahmani R.S."/>
            <person name="Gugger P.F."/>
            <person name="Wang M."/>
            <person name="Li H."/>
            <person name="Zhang Y."/>
            <person name="Li Z."/>
            <person name="Wang Q."/>
            <person name="Van de Peer Y."/>
            <person name="Marchal K."/>
            <person name="Chen J."/>
        </authorList>
    </citation>
    <scope>NUCLEOTIDE SEQUENCE [LARGE SCALE GENOMIC DNA]</scope>
    <source>
        <tissue evidence="3">Leaf</tissue>
    </source>
</reference>
<dbReference type="Pfam" id="PF03732">
    <property type="entry name" value="Retrotrans_gag"/>
    <property type="match status" value="1"/>
</dbReference>
<sequence length="547" mass="61702">MQTAIPLILPFSTRLTKVDFPKFNGENVKGWLYKCDQFFSLDNTSSAVKVKLVAIHLEGKALQWHHALIKSRLTTEPMNWEDYAKAVAGRFGPAFDDPMSELMSLKQTGSVMDYMDQFENILTRVDLTEEYKVSCFITGLEYETQMHVRMFHPTTVQQAANLAKLFESVREYKHSKYSRNKNRFSKPSTYGQSQLRPATPSMALPSKQSLVHPSMPLPSKSRNMPILDKPPKVYRTAEMAERRARGLCMFCDEPFTPGHQLKHKKAQLYVVELNEGEEKDNNVEECIGDETIGPCIFVNAITGNSHFQTMRTTGYYNKQPLQILIDSGSTHNFVDEQVVKKLGCKAVAIKPMAVFVADGNKVFVTAICKKFSWQIQSTTFTTDCMVLPLGFCDVVSGIQWLSTLGPIVWDFQQLKMEFKVEGKKHVLRGATASKLKHADGKQLSKSLLQGGQSALLQLCPLGDNSNMVTSSLFSIFAEHSALPEAVEQLLNKYASLFDEPGGLPPYREGFDHRIPMEPGALPVNKRPYRYPSLQKTIIEKLMNEMLD</sequence>
<dbReference type="InterPro" id="IPR043502">
    <property type="entry name" value="DNA/RNA_pol_sf"/>
</dbReference>
<evidence type="ECO:0000259" key="2">
    <source>
        <dbReference type="Pfam" id="PF03732"/>
    </source>
</evidence>
<dbReference type="InterPro" id="IPR021109">
    <property type="entry name" value="Peptidase_aspartic_dom_sf"/>
</dbReference>
<dbReference type="InterPro" id="IPR005162">
    <property type="entry name" value="Retrotrans_gag_dom"/>
</dbReference>
<dbReference type="Pfam" id="PF08284">
    <property type="entry name" value="RVP_2"/>
    <property type="match status" value="1"/>
</dbReference>
<feature type="compositionally biased region" description="Polar residues" evidence="1">
    <location>
        <begin position="185"/>
        <end position="196"/>
    </location>
</feature>
<evidence type="ECO:0000313" key="3">
    <source>
        <dbReference type="EMBL" id="DAD21052.1"/>
    </source>
</evidence>
<accession>A0A822XM05</accession>
<evidence type="ECO:0000313" key="4">
    <source>
        <dbReference type="Proteomes" id="UP000607653"/>
    </source>
</evidence>
<comment type="caution">
    <text evidence="3">The sequence shown here is derived from an EMBL/GenBank/DDBJ whole genome shotgun (WGS) entry which is preliminary data.</text>
</comment>
<dbReference type="GO" id="GO:0004190">
    <property type="term" value="F:aspartic-type endopeptidase activity"/>
    <property type="evidence" value="ECO:0007669"/>
    <property type="project" value="InterPro"/>
</dbReference>
<dbReference type="PANTHER" id="PTHR15503:SF43">
    <property type="entry name" value="REVERSE TRANSCRIPTASE RNASE H-LIKE DOMAIN-CONTAINING PROTEIN"/>
    <property type="match status" value="1"/>
</dbReference>
<evidence type="ECO:0000256" key="1">
    <source>
        <dbReference type="SAM" id="MobiDB-lite"/>
    </source>
</evidence>
<dbReference type="Proteomes" id="UP000607653">
    <property type="component" value="Unassembled WGS sequence"/>
</dbReference>
<dbReference type="InterPro" id="IPR001969">
    <property type="entry name" value="Aspartic_peptidase_AS"/>
</dbReference>
<dbReference type="EMBL" id="DUZY01000001">
    <property type="protein sequence ID" value="DAD21052.1"/>
    <property type="molecule type" value="Genomic_DNA"/>
</dbReference>
<feature type="region of interest" description="Disordered" evidence="1">
    <location>
        <begin position="177"/>
        <end position="228"/>
    </location>
</feature>
<dbReference type="AlphaFoldDB" id="A0A822XM05"/>
<dbReference type="PANTHER" id="PTHR15503">
    <property type="entry name" value="LDOC1 RELATED"/>
    <property type="match status" value="1"/>
</dbReference>
<keyword evidence="4" id="KW-1185">Reference proteome</keyword>
<protein>
    <recommendedName>
        <fullName evidence="2">Retrotransposon gag domain-containing protein</fullName>
    </recommendedName>
</protein>
<dbReference type="GO" id="GO:0006508">
    <property type="term" value="P:proteolysis"/>
    <property type="evidence" value="ECO:0007669"/>
    <property type="project" value="InterPro"/>
</dbReference>
<dbReference type="SUPFAM" id="SSF50630">
    <property type="entry name" value="Acid proteases"/>
    <property type="match status" value="1"/>
</dbReference>
<name>A0A822XM05_NELNU</name>
<dbReference type="CDD" id="cd00303">
    <property type="entry name" value="retropepsin_like"/>
    <property type="match status" value="1"/>
</dbReference>
<dbReference type="PROSITE" id="PS00141">
    <property type="entry name" value="ASP_PROTEASE"/>
    <property type="match status" value="1"/>
</dbReference>
<organism evidence="3 4">
    <name type="scientific">Nelumbo nucifera</name>
    <name type="common">Sacred lotus</name>
    <dbReference type="NCBI Taxonomy" id="4432"/>
    <lineage>
        <taxon>Eukaryota</taxon>
        <taxon>Viridiplantae</taxon>
        <taxon>Streptophyta</taxon>
        <taxon>Embryophyta</taxon>
        <taxon>Tracheophyta</taxon>
        <taxon>Spermatophyta</taxon>
        <taxon>Magnoliopsida</taxon>
        <taxon>Proteales</taxon>
        <taxon>Nelumbonaceae</taxon>
        <taxon>Nelumbo</taxon>
    </lineage>
</organism>
<dbReference type="SUPFAM" id="SSF56672">
    <property type="entry name" value="DNA/RNA polymerases"/>
    <property type="match status" value="1"/>
</dbReference>
<feature type="domain" description="Retrotransposon gag" evidence="2">
    <location>
        <begin position="51"/>
        <end position="141"/>
    </location>
</feature>
<dbReference type="Gene3D" id="2.40.70.10">
    <property type="entry name" value="Acid Proteases"/>
    <property type="match status" value="1"/>
</dbReference>
<dbReference type="InterPro" id="IPR032567">
    <property type="entry name" value="RTL1-rel"/>
</dbReference>